<dbReference type="AlphaFoldDB" id="G4YJ00"/>
<keyword evidence="2" id="KW-1185">Reference proteome</keyword>
<gene>
    <name evidence="1" type="ORF">PHYSODRAFT_468078</name>
</gene>
<dbReference type="Proteomes" id="UP000002640">
    <property type="component" value="Unassembled WGS sequence"/>
</dbReference>
<evidence type="ECO:0000313" key="2">
    <source>
        <dbReference type="Proteomes" id="UP000002640"/>
    </source>
</evidence>
<protein>
    <recommendedName>
        <fullName evidence="3">HAT C-terminal dimerisation domain-containing protein</fullName>
    </recommendedName>
</protein>
<dbReference type="InterPro" id="IPR012337">
    <property type="entry name" value="RNaseH-like_sf"/>
</dbReference>
<name>G4YJ00_PHYSP</name>
<dbReference type="GeneID" id="20653640"/>
<dbReference type="SMR" id="G4YJ00"/>
<evidence type="ECO:0008006" key="3">
    <source>
        <dbReference type="Google" id="ProtNLM"/>
    </source>
</evidence>
<dbReference type="InParanoid" id="G4YJ00"/>
<dbReference type="PANTHER" id="PTHR40866">
    <property type="entry name" value="BED-TYPE DOMAIN-CONTAINING PROTEIN"/>
    <property type="match status" value="1"/>
</dbReference>
<dbReference type="OMA" id="NRCECHF"/>
<dbReference type="RefSeq" id="XP_009516097.1">
    <property type="nucleotide sequence ID" value="XM_009517802.1"/>
</dbReference>
<reference evidence="1 2" key="1">
    <citation type="journal article" date="2006" name="Science">
        <title>Phytophthora genome sequences uncover evolutionary origins and mechanisms of pathogenesis.</title>
        <authorList>
            <person name="Tyler B.M."/>
            <person name="Tripathy S."/>
            <person name="Zhang X."/>
            <person name="Dehal P."/>
            <person name="Jiang R.H."/>
            <person name="Aerts A."/>
            <person name="Arredondo F.D."/>
            <person name="Baxter L."/>
            <person name="Bensasson D."/>
            <person name="Beynon J.L."/>
            <person name="Chapman J."/>
            <person name="Damasceno C.M."/>
            <person name="Dorrance A.E."/>
            <person name="Dou D."/>
            <person name="Dickerman A.W."/>
            <person name="Dubchak I.L."/>
            <person name="Garbelotto M."/>
            <person name="Gijzen M."/>
            <person name="Gordon S.G."/>
            <person name="Govers F."/>
            <person name="Grunwald N.J."/>
            <person name="Huang W."/>
            <person name="Ivors K.L."/>
            <person name="Jones R.W."/>
            <person name="Kamoun S."/>
            <person name="Krampis K."/>
            <person name="Lamour K.H."/>
            <person name="Lee M.K."/>
            <person name="McDonald W.H."/>
            <person name="Medina M."/>
            <person name="Meijer H.J."/>
            <person name="Nordberg E.K."/>
            <person name="Maclean D.J."/>
            <person name="Ospina-Giraldo M.D."/>
            <person name="Morris P.F."/>
            <person name="Phuntumart V."/>
            <person name="Putnam N.H."/>
            <person name="Rash S."/>
            <person name="Rose J.K."/>
            <person name="Sakihama Y."/>
            <person name="Salamov A.A."/>
            <person name="Savidor A."/>
            <person name="Scheuring C.F."/>
            <person name="Smith B.M."/>
            <person name="Sobral B.W."/>
            <person name="Terry A."/>
            <person name="Torto-Alalibo T.A."/>
            <person name="Win J."/>
            <person name="Xu Z."/>
            <person name="Zhang H."/>
            <person name="Grigoriev I.V."/>
            <person name="Rokhsar D.S."/>
            <person name="Boore J.L."/>
        </authorList>
    </citation>
    <scope>NUCLEOTIDE SEQUENCE [LARGE SCALE GENOMIC DNA]</scope>
    <source>
        <strain evidence="1 2">P6497</strain>
    </source>
</reference>
<dbReference type="SUPFAM" id="SSF53098">
    <property type="entry name" value="Ribonuclease H-like"/>
    <property type="match status" value="1"/>
</dbReference>
<organism evidence="1 2">
    <name type="scientific">Phytophthora sojae (strain P6497)</name>
    <name type="common">Soybean stem and root rot agent</name>
    <name type="synonym">Phytophthora megasperma f. sp. glycines</name>
    <dbReference type="NCBI Taxonomy" id="1094619"/>
    <lineage>
        <taxon>Eukaryota</taxon>
        <taxon>Sar</taxon>
        <taxon>Stramenopiles</taxon>
        <taxon>Oomycota</taxon>
        <taxon>Peronosporomycetes</taxon>
        <taxon>Peronosporales</taxon>
        <taxon>Peronosporaceae</taxon>
        <taxon>Phytophthora</taxon>
    </lineage>
</organism>
<dbReference type="KEGG" id="psoj:PHYSODRAFT_468078"/>
<dbReference type="PANTHER" id="PTHR40866:SF1">
    <property type="entry name" value="BED-TYPE DOMAIN-CONTAINING PROTEIN"/>
    <property type="match status" value="1"/>
</dbReference>
<feature type="non-terminal residue" evidence="1">
    <location>
        <position position="1"/>
    </location>
</feature>
<dbReference type="EMBL" id="JH159151">
    <property type="protein sequence ID" value="EGZ28822.1"/>
    <property type="molecule type" value="Genomic_DNA"/>
</dbReference>
<evidence type="ECO:0000313" key="1">
    <source>
        <dbReference type="EMBL" id="EGZ28822.1"/>
    </source>
</evidence>
<sequence length="59" mass="6896">IPPTSNRCERLFSQCKLVMTPQRSSLLPINFEMIEFLRANRKYWDAYTLMGIEVADADD</sequence>
<accession>G4YJ00</accession>
<proteinExistence type="predicted"/>